<dbReference type="InterPro" id="IPR037393">
    <property type="entry name" value="Bud22/SRFB1"/>
</dbReference>
<proteinExistence type="predicted"/>
<name>A0A2A9P0F0_9AGAR</name>
<evidence type="ECO:0000313" key="5">
    <source>
        <dbReference type="Proteomes" id="UP000242287"/>
    </source>
</evidence>
<keyword evidence="5" id="KW-1185">Reference proteome</keyword>
<keyword evidence="1" id="KW-0175">Coiled coil</keyword>
<evidence type="ECO:0000256" key="1">
    <source>
        <dbReference type="ARBA" id="ARBA00023054"/>
    </source>
</evidence>
<dbReference type="AlphaFoldDB" id="A0A2A9P0F0"/>
<dbReference type="GO" id="GO:0005634">
    <property type="term" value="C:nucleus"/>
    <property type="evidence" value="ECO:0007669"/>
    <property type="project" value="TreeGrafter"/>
</dbReference>
<dbReference type="STRING" id="703135.A0A2A9P0F0"/>
<evidence type="ECO:0000313" key="4">
    <source>
        <dbReference type="EMBL" id="PFH53980.1"/>
    </source>
</evidence>
<feature type="region of interest" description="Disordered" evidence="2">
    <location>
        <begin position="179"/>
        <end position="210"/>
    </location>
</feature>
<dbReference type="GO" id="GO:0030686">
    <property type="term" value="C:90S preribosome"/>
    <property type="evidence" value="ECO:0007669"/>
    <property type="project" value="TreeGrafter"/>
</dbReference>
<dbReference type="GO" id="GO:0030490">
    <property type="term" value="P:maturation of SSU-rRNA"/>
    <property type="evidence" value="ECO:0007669"/>
    <property type="project" value="TreeGrafter"/>
</dbReference>
<reference evidence="4 5" key="1">
    <citation type="submission" date="2014-02" db="EMBL/GenBank/DDBJ databases">
        <title>Transposable element dynamics among asymbiotic and ectomycorrhizal Amanita fungi.</title>
        <authorList>
            <consortium name="DOE Joint Genome Institute"/>
            <person name="Hess J."/>
            <person name="Skrede I."/>
            <person name="Wolfe B."/>
            <person name="LaButti K."/>
            <person name="Ohm R.A."/>
            <person name="Grigoriev I.V."/>
            <person name="Pringle A."/>
        </authorList>
    </citation>
    <scope>NUCLEOTIDE SEQUENCE [LARGE SCALE GENOMIC DNA]</scope>
    <source>
        <strain evidence="4 5">SKay4041</strain>
    </source>
</reference>
<protein>
    <recommendedName>
        <fullName evidence="3">Bud22 domain-containing protein</fullName>
    </recommendedName>
</protein>
<dbReference type="Proteomes" id="UP000242287">
    <property type="component" value="Unassembled WGS sequence"/>
</dbReference>
<organism evidence="4 5">
    <name type="scientific">Amanita thiersii Skay4041</name>
    <dbReference type="NCBI Taxonomy" id="703135"/>
    <lineage>
        <taxon>Eukaryota</taxon>
        <taxon>Fungi</taxon>
        <taxon>Dikarya</taxon>
        <taxon>Basidiomycota</taxon>
        <taxon>Agaricomycotina</taxon>
        <taxon>Agaricomycetes</taxon>
        <taxon>Agaricomycetidae</taxon>
        <taxon>Agaricales</taxon>
        <taxon>Pluteineae</taxon>
        <taxon>Amanitaceae</taxon>
        <taxon>Amanita</taxon>
    </lineage>
</organism>
<feature type="compositionally biased region" description="Basic and acidic residues" evidence="2">
    <location>
        <begin position="382"/>
        <end position="391"/>
    </location>
</feature>
<accession>A0A2A9P0F0</accession>
<feature type="compositionally biased region" description="Basic and acidic residues" evidence="2">
    <location>
        <begin position="187"/>
        <end position="198"/>
    </location>
</feature>
<dbReference type="Pfam" id="PF09073">
    <property type="entry name" value="BUD22"/>
    <property type="match status" value="2"/>
</dbReference>
<feature type="region of interest" description="Disordered" evidence="2">
    <location>
        <begin position="332"/>
        <end position="391"/>
    </location>
</feature>
<feature type="compositionally biased region" description="Basic and acidic residues" evidence="2">
    <location>
        <begin position="304"/>
        <end position="313"/>
    </location>
</feature>
<feature type="compositionally biased region" description="Polar residues" evidence="2">
    <location>
        <begin position="359"/>
        <end position="368"/>
    </location>
</feature>
<evidence type="ECO:0000256" key="2">
    <source>
        <dbReference type="SAM" id="MobiDB-lite"/>
    </source>
</evidence>
<evidence type="ECO:0000259" key="3">
    <source>
        <dbReference type="Pfam" id="PF09073"/>
    </source>
</evidence>
<feature type="compositionally biased region" description="Basic and acidic residues" evidence="2">
    <location>
        <begin position="339"/>
        <end position="353"/>
    </location>
</feature>
<dbReference type="OrthoDB" id="3364872at2759"/>
<feature type="region of interest" description="Disordered" evidence="2">
    <location>
        <begin position="296"/>
        <end position="320"/>
    </location>
</feature>
<dbReference type="EMBL" id="KZ301971">
    <property type="protein sequence ID" value="PFH53980.1"/>
    <property type="molecule type" value="Genomic_DNA"/>
</dbReference>
<sequence>MSSFQVIGVKRKRISSQSQAEAGLSMCSNYARLTFLQDAESKIQKKLHHELKEIKKATKKARAFEVRKIVKSLKVLKVTNEDAVKIEDLEAQLRAMKDLDQEFVGYTALRTKIRKNKLLQNNQDVLSAFDKEMGNILHTGSVEASTAKAQGKLLSSKILAEQIRATVQSLEHITVDRHGDINPMVPKKSDSPRLKHDQLSLSRGPDYRPVDMETDTGVELTSVSDKDEVASEEGWESGTVVDEGNSRNENPDVILALEGDDPDLDPAVTNTRRLGTLDARSIFLPSLSVGFVRGDSDDSDFGESEAKDADPVKKNRRGQRARRAIWEKKYGRNAKHKQKELAEKNHNKKEAISKRATITERQGTNTMWESRKHGDNYATKAPRNDDRPLHPSWEAKKKLKEKMDVGIVPSQGKKIVF</sequence>
<dbReference type="PANTHER" id="PTHR23325">
    <property type="entry name" value="SERUM RESPONSE FACTOR-BINDING"/>
    <property type="match status" value="1"/>
</dbReference>
<dbReference type="PANTHER" id="PTHR23325:SF1">
    <property type="entry name" value="SERUM RESPONSE FACTOR-BINDING PROTEIN 1"/>
    <property type="match status" value="1"/>
</dbReference>
<dbReference type="InterPro" id="IPR015158">
    <property type="entry name" value="Bud22_dom"/>
</dbReference>
<feature type="region of interest" description="Disordered" evidence="2">
    <location>
        <begin position="222"/>
        <end position="248"/>
    </location>
</feature>
<gene>
    <name evidence="4" type="ORF">AMATHDRAFT_771</name>
</gene>
<feature type="domain" description="Bud22" evidence="3">
    <location>
        <begin position="47"/>
        <end position="219"/>
    </location>
</feature>
<feature type="domain" description="Bud22" evidence="3">
    <location>
        <begin position="253"/>
        <end position="417"/>
    </location>
</feature>